<evidence type="ECO:0000313" key="2">
    <source>
        <dbReference type="EMBL" id="KIK72118.1"/>
    </source>
</evidence>
<feature type="region of interest" description="Disordered" evidence="1">
    <location>
        <begin position="25"/>
        <end position="49"/>
    </location>
</feature>
<organism evidence="2 3">
    <name type="scientific">Paxillus rubicundulus Ve08.2h10</name>
    <dbReference type="NCBI Taxonomy" id="930991"/>
    <lineage>
        <taxon>Eukaryota</taxon>
        <taxon>Fungi</taxon>
        <taxon>Dikarya</taxon>
        <taxon>Basidiomycota</taxon>
        <taxon>Agaricomycotina</taxon>
        <taxon>Agaricomycetes</taxon>
        <taxon>Agaricomycetidae</taxon>
        <taxon>Boletales</taxon>
        <taxon>Paxilineae</taxon>
        <taxon>Paxillaceae</taxon>
        <taxon>Paxillus</taxon>
    </lineage>
</organism>
<dbReference type="EMBL" id="KN831215">
    <property type="protein sequence ID" value="KIK72118.1"/>
    <property type="molecule type" value="Genomic_DNA"/>
</dbReference>
<reference evidence="3" key="2">
    <citation type="submission" date="2015-01" db="EMBL/GenBank/DDBJ databases">
        <title>Evolutionary Origins and Diversification of the Mycorrhizal Mutualists.</title>
        <authorList>
            <consortium name="DOE Joint Genome Institute"/>
            <consortium name="Mycorrhizal Genomics Consortium"/>
            <person name="Kohler A."/>
            <person name="Kuo A."/>
            <person name="Nagy L.G."/>
            <person name="Floudas D."/>
            <person name="Copeland A."/>
            <person name="Barry K.W."/>
            <person name="Cichocki N."/>
            <person name="Veneault-Fourrey C."/>
            <person name="LaButti K."/>
            <person name="Lindquist E.A."/>
            <person name="Lipzen A."/>
            <person name="Lundell T."/>
            <person name="Morin E."/>
            <person name="Murat C."/>
            <person name="Riley R."/>
            <person name="Ohm R."/>
            <person name="Sun H."/>
            <person name="Tunlid A."/>
            <person name="Henrissat B."/>
            <person name="Grigoriev I.V."/>
            <person name="Hibbett D.S."/>
            <person name="Martin F."/>
        </authorList>
    </citation>
    <scope>NUCLEOTIDE SEQUENCE [LARGE SCALE GENOMIC DNA]</scope>
    <source>
        <strain evidence="3">Ve08.2h10</strain>
    </source>
</reference>
<evidence type="ECO:0000313" key="3">
    <source>
        <dbReference type="Proteomes" id="UP000054538"/>
    </source>
</evidence>
<dbReference type="HOGENOM" id="CLU_3143556_0_0_1"/>
<sequence>MSGDFHSLVHDLNFDIDFNSDWQDENTDALREHEDDNISSPPIQQALIV</sequence>
<keyword evidence="3" id="KW-1185">Reference proteome</keyword>
<accession>A0A0D0C8Z9</accession>
<protein>
    <submittedName>
        <fullName evidence="2">Uncharacterized protein</fullName>
    </submittedName>
</protein>
<reference evidence="2 3" key="1">
    <citation type="submission" date="2014-04" db="EMBL/GenBank/DDBJ databases">
        <authorList>
            <consortium name="DOE Joint Genome Institute"/>
            <person name="Kuo A."/>
            <person name="Kohler A."/>
            <person name="Jargeat P."/>
            <person name="Nagy L.G."/>
            <person name="Floudas D."/>
            <person name="Copeland A."/>
            <person name="Barry K.W."/>
            <person name="Cichocki N."/>
            <person name="Veneault-Fourrey C."/>
            <person name="LaButti K."/>
            <person name="Lindquist E.A."/>
            <person name="Lipzen A."/>
            <person name="Lundell T."/>
            <person name="Morin E."/>
            <person name="Murat C."/>
            <person name="Sun H."/>
            <person name="Tunlid A."/>
            <person name="Henrissat B."/>
            <person name="Grigoriev I.V."/>
            <person name="Hibbett D.S."/>
            <person name="Martin F."/>
            <person name="Nordberg H.P."/>
            <person name="Cantor M.N."/>
            <person name="Hua S.X."/>
        </authorList>
    </citation>
    <scope>NUCLEOTIDE SEQUENCE [LARGE SCALE GENOMIC DNA]</scope>
    <source>
        <strain evidence="2 3">Ve08.2h10</strain>
    </source>
</reference>
<dbReference type="AlphaFoldDB" id="A0A0D0C8Z9"/>
<dbReference type="Proteomes" id="UP000054538">
    <property type="component" value="Unassembled WGS sequence"/>
</dbReference>
<proteinExistence type="predicted"/>
<evidence type="ECO:0000256" key="1">
    <source>
        <dbReference type="SAM" id="MobiDB-lite"/>
    </source>
</evidence>
<name>A0A0D0C8Z9_9AGAM</name>
<gene>
    <name evidence="2" type="ORF">PAXRUDRAFT_22377</name>
</gene>
<dbReference type="InParanoid" id="A0A0D0C8Z9"/>